<dbReference type="Gene3D" id="3.30.70.270">
    <property type="match status" value="1"/>
</dbReference>
<dbReference type="AlphaFoldDB" id="A0AAF0ZPI3"/>
<dbReference type="Pfam" id="PF24626">
    <property type="entry name" value="SH3_Tf2-1"/>
    <property type="match status" value="1"/>
</dbReference>
<dbReference type="PANTHER" id="PTHR24559:SF444">
    <property type="entry name" value="REVERSE TRANSCRIPTASE DOMAIN-CONTAINING PROTEIN"/>
    <property type="match status" value="1"/>
</dbReference>
<keyword evidence="4" id="KW-1185">Reference proteome</keyword>
<dbReference type="Proteomes" id="UP001234989">
    <property type="component" value="Chromosome 9"/>
</dbReference>
<proteinExistence type="predicted"/>
<dbReference type="InterPro" id="IPR056924">
    <property type="entry name" value="SH3_Tf2-1"/>
</dbReference>
<evidence type="ECO:0000313" key="4">
    <source>
        <dbReference type="Proteomes" id="UP001234989"/>
    </source>
</evidence>
<dbReference type="InterPro" id="IPR053134">
    <property type="entry name" value="RNA-dir_DNA_polymerase"/>
</dbReference>
<evidence type="ECO:0000313" key="3">
    <source>
        <dbReference type="EMBL" id="WMV45093.1"/>
    </source>
</evidence>
<name>A0AAF0ZPI3_SOLVR</name>
<feature type="domain" description="Tf2-1-like SH3-like" evidence="2">
    <location>
        <begin position="513"/>
        <end position="573"/>
    </location>
</feature>
<protein>
    <recommendedName>
        <fullName evidence="2">Tf2-1-like SH3-like domain-containing protein</fullName>
    </recommendedName>
</protein>
<evidence type="ECO:0000256" key="1">
    <source>
        <dbReference type="SAM" id="Phobius"/>
    </source>
</evidence>
<dbReference type="PANTHER" id="PTHR24559">
    <property type="entry name" value="TRANSPOSON TY3-I GAG-POL POLYPROTEIN"/>
    <property type="match status" value="1"/>
</dbReference>
<reference evidence="3" key="1">
    <citation type="submission" date="2023-08" db="EMBL/GenBank/DDBJ databases">
        <title>A de novo genome assembly of Solanum verrucosum Schlechtendal, a Mexican diploid species geographically isolated from the other diploid A-genome species in potato relatives.</title>
        <authorList>
            <person name="Hosaka K."/>
        </authorList>
    </citation>
    <scope>NUCLEOTIDE SEQUENCE</scope>
    <source>
        <tissue evidence="3">Young leaves</tissue>
    </source>
</reference>
<dbReference type="Gene3D" id="3.10.10.10">
    <property type="entry name" value="HIV Type 1 Reverse Transcriptase, subunit A, domain 1"/>
    <property type="match status" value="2"/>
</dbReference>
<keyword evidence="1" id="KW-0472">Membrane</keyword>
<keyword evidence="1" id="KW-1133">Transmembrane helix</keyword>
<keyword evidence="1" id="KW-0812">Transmembrane</keyword>
<evidence type="ECO:0000259" key="2">
    <source>
        <dbReference type="Pfam" id="PF24626"/>
    </source>
</evidence>
<dbReference type="SUPFAM" id="SSF56672">
    <property type="entry name" value="DNA/RNA polymerases"/>
    <property type="match status" value="1"/>
</dbReference>
<sequence>MRRDCPHPRISDPVQQQTRAVVLADNSSNGRGRPQGAVKPGNKVACQDDKAQSYAFSGKIEAEVSDAVNTGSILVCDRMAIVFFIRVLLIHMCQFSLPWDLMWFVMYLMPPSKFLPKLEGMAWLSPYYVMLNCNAKFVTLETPGKEKLEWEGVYKSKSAKVISFVREMKLVGHVCLAYLAHIRDIDVESPSIESIPVVSEFKELFPTYLPGMPPDRDIDFYIDLESGSHPISIPLYRMAPTELRVIKAQIQELLEKGFICPSVSLWGDVFSKIDLRSGYHQLKIRLEDVPKTTFRTRYGNYEFLVMSFGLTNALTTFADKCEESFQKLKTLLTTTLILALPVEDALSWKAVSMGSLACLGVSKQPLAKEIQTLESKFMQLGILEKGGVLANIKVRPTFIEEIKAKQFEDDGLNELEKKTVSGKAQDVTLDAGGVLSFKGRICVPRMDDLIQKILTKSHGSWYSIHPVTTSALAWHRSRNFMERGCRSPIGWFEARNVKPLGVNLVKDAQDKAGKQVLLKVSPIKGVMRFDKKGKLSPRYIGSFEILDCVGPVAYRLDLPPSLSGVHPMFYVSMKKYHGDVDDIIKWDSDLIDKDLQ</sequence>
<dbReference type="InterPro" id="IPR043128">
    <property type="entry name" value="Rev_trsase/Diguanyl_cyclase"/>
</dbReference>
<organism evidence="3 4">
    <name type="scientific">Solanum verrucosum</name>
    <dbReference type="NCBI Taxonomy" id="315347"/>
    <lineage>
        <taxon>Eukaryota</taxon>
        <taxon>Viridiplantae</taxon>
        <taxon>Streptophyta</taxon>
        <taxon>Embryophyta</taxon>
        <taxon>Tracheophyta</taxon>
        <taxon>Spermatophyta</taxon>
        <taxon>Magnoliopsida</taxon>
        <taxon>eudicotyledons</taxon>
        <taxon>Gunneridae</taxon>
        <taxon>Pentapetalae</taxon>
        <taxon>asterids</taxon>
        <taxon>lamiids</taxon>
        <taxon>Solanales</taxon>
        <taxon>Solanaceae</taxon>
        <taxon>Solanoideae</taxon>
        <taxon>Solaneae</taxon>
        <taxon>Solanum</taxon>
    </lineage>
</organism>
<dbReference type="EMBL" id="CP133620">
    <property type="protein sequence ID" value="WMV45093.1"/>
    <property type="molecule type" value="Genomic_DNA"/>
</dbReference>
<accession>A0AAF0ZPI3</accession>
<feature type="transmembrane region" description="Helical" evidence="1">
    <location>
        <begin position="88"/>
        <end position="109"/>
    </location>
</feature>
<dbReference type="InterPro" id="IPR043502">
    <property type="entry name" value="DNA/RNA_pol_sf"/>
</dbReference>
<gene>
    <name evidence="3" type="ORF">MTR67_038478</name>
</gene>